<accession>A0A9D1MXW5</accession>
<dbReference type="CDD" id="cd03259">
    <property type="entry name" value="ABC_Carb_Solutes_like"/>
    <property type="match status" value="1"/>
</dbReference>
<keyword evidence="7" id="KW-0406">Ion transport</keyword>
<keyword evidence="8" id="KW-0472">Membrane</keyword>
<dbReference type="PROSITE" id="PS00211">
    <property type="entry name" value="ABC_TRANSPORTER_1"/>
    <property type="match status" value="1"/>
</dbReference>
<dbReference type="Pfam" id="PF00005">
    <property type="entry name" value="ABC_tran"/>
    <property type="match status" value="1"/>
</dbReference>
<evidence type="ECO:0000259" key="9">
    <source>
        <dbReference type="PROSITE" id="PS50893"/>
    </source>
</evidence>
<dbReference type="InterPro" id="IPR015853">
    <property type="entry name" value="ABC_transpr_FbpC"/>
</dbReference>
<keyword evidence="2" id="KW-1003">Cell membrane</keyword>
<dbReference type="InterPro" id="IPR017871">
    <property type="entry name" value="ABC_transporter-like_CS"/>
</dbReference>
<dbReference type="SUPFAM" id="SSF52540">
    <property type="entry name" value="P-loop containing nucleoside triphosphate hydrolases"/>
    <property type="match status" value="1"/>
</dbReference>
<evidence type="ECO:0000256" key="6">
    <source>
        <dbReference type="ARBA" id="ARBA00023004"/>
    </source>
</evidence>
<reference evidence="10" key="1">
    <citation type="submission" date="2020-10" db="EMBL/GenBank/DDBJ databases">
        <authorList>
            <person name="Gilroy R."/>
        </authorList>
    </citation>
    <scope>NUCLEOTIDE SEQUENCE</scope>
    <source>
        <strain evidence="10">ChiHjej12B11-7776</strain>
    </source>
</reference>
<dbReference type="PANTHER" id="PTHR42781:SF4">
    <property type="entry name" value="SPERMIDINE_PUTRESCINE IMPORT ATP-BINDING PROTEIN POTA"/>
    <property type="match status" value="1"/>
</dbReference>
<dbReference type="GO" id="GO:0016020">
    <property type="term" value="C:membrane"/>
    <property type="evidence" value="ECO:0007669"/>
    <property type="project" value="InterPro"/>
</dbReference>
<dbReference type="PROSITE" id="PS50893">
    <property type="entry name" value="ABC_TRANSPORTER_2"/>
    <property type="match status" value="1"/>
</dbReference>
<evidence type="ECO:0000313" key="11">
    <source>
        <dbReference type="Proteomes" id="UP000886852"/>
    </source>
</evidence>
<keyword evidence="3" id="KW-0410">Iron transport</keyword>
<dbReference type="Proteomes" id="UP000886852">
    <property type="component" value="Unassembled WGS sequence"/>
</dbReference>
<evidence type="ECO:0000313" key="10">
    <source>
        <dbReference type="EMBL" id="HIU91234.1"/>
    </source>
</evidence>
<name>A0A9D1MXW5_9BACT</name>
<dbReference type="GO" id="GO:0005524">
    <property type="term" value="F:ATP binding"/>
    <property type="evidence" value="ECO:0007669"/>
    <property type="project" value="UniProtKB-KW"/>
</dbReference>
<sequence>MTAINVKYLTKIYKDEYALKNCSLEVKSGEFLVVMGASGCGKTTLLKVVAGVVSPTAGELYVDGMLAENLSQRERDVSLVFQEYVLYPNMTVYENVALPLRGMDEGQKQSAVMPVLQKLGLADAASQRPRTLSGGQQQRAALAKAMVKKSSLILMDEPMSNVPPVQRAEFCRLLAELRRQLPQTTFVYVTHNAGEALTLADRIAVMKDGALSYVCDRKNFLHNFPDVDAMEVFMGECEKRELTWGEETEWCKQNLPLRIADTCRARKGEKLVAVRNNMDEGRWYLFYPDGTAAAGAQDFARFPARLEGDKLTVGGDTVSLGEYADRVLLRRGEVTAAIDCTKLKKAATGNCFRMLLTVTYNDGGTLGVTWQGYPFCFLRRTNLAVGERFYMYCDLDDLVLYRDNVRVTAHYPVDQAHAPAKSLGGGRVKILGKPYPMEGGEGKSVAYFTPSSFVPDQKGSIRVRAVLDEDFLGDRKLVYCIVDGVEGYCCFYAPSDMPCFGKKLRLQLTNKVSLR</sequence>
<dbReference type="Gene3D" id="3.40.50.300">
    <property type="entry name" value="P-loop containing nucleotide triphosphate hydrolases"/>
    <property type="match status" value="1"/>
</dbReference>
<dbReference type="InterPro" id="IPR003439">
    <property type="entry name" value="ABC_transporter-like_ATP-bd"/>
</dbReference>
<evidence type="ECO:0000256" key="4">
    <source>
        <dbReference type="ARBA" id="ARBA00022741"/>
    </source>
</evidence>
<comment type="caution">
    <text evidence="10">The sequence shown here is derived from an EMBL/GenBank/DDBJ whole genome shotgun (WGS) entry which is preliminary data.</text>
</comment>
<dbReference type="InterPro" id="IPR050093">
    <property type="entry name" value="ABC_SmlMolc_Importer"/>
</dbReference>
<dbReference type="PANTHER" id="PTHR42781">
    <property type="entry name" value="SPERMIDINE/PUTRESCINE IMPORT ATP-BINDING PROTEIN POTA"/>
    <property type="match status" value="1"/>
</dbReference>
<evidence type="ECO:0000256" key="1">
    <source>
        <dbReference type="ARBA" id="ARBA00022448"/>
    </source>
</evidence>
<dbReference type="InterPro" id="IPR003593">
    <property type="entry name" value="AAA+_ATPase"/>
</dbReference>
<evidence type="ECO:0000256" key="7">
    <source>
        <dbReference type="ARBA" id="ARBA00023065"/>
    </source>
</evidence>
<dbReference type="AlphaFoldDB" id="A0A9D1MXW5"/>
<dbReference type="EMBL" id="DVOC01000075">
    <property type="protein sequence ID" value="HIU91234.1"/>
    <property type="molecule type" value="Genomic_DNA"/>
</dbReference>
<proteinExistence type="predicted"/>
<dbReference type="InterPro" id="IPR027417">
    <property type="entry name" value="P-loop_NTPase"/>
</dbReference>
<keyword evidence="1" id="KW-0813">Transport</keyword>
<evidence type="ECO:0000256" key="8">
    <source>
        <dbReference type="ARBA" id="ARBA00023136"/>
    </source>
</evidence>
<dbReference type="SMART" id="SM00382">
    <property type="entry name" value="AAA"/>
    <property type="match status" value="1"/>
</dbReference>
<keyword evidence="6" id="KW-0408">Iron</keyword>
<feature type="domain" description="ABC transporter" evidence="9">
    <location>
        <begin position="4"/>
        <end position="233"/>
    </location>
</feature>
<reference evidence="10" key="2">
    <citation type="journal article" date="2021" name="PeerJ">
        <title>Extensive microbial diversity within the chicken gut microbiome revealed by metagenomics and culture.</title>
        <authorList>
            <person name="Gilroy R."/>
            <person name="Ravi A."/>
            <person name="Getino M."/>
            <person name="Pursley I."/>
            <person name="Horton D.L."/>
            <person name="Alikhan N.F."/>
            <person name="Baker D."/>
            <person name="Gharbi K."/>
            <person name="Hall N."/>
            <person name="Watson M."/>
            <person name="Adriaenssens E.M."/>
            <person name="Foster-Nyarko E."/>
            <person name="Jarju S."/>
            <person name="Secka A."/>
            <person name="Antonio M."/>
            <person name="Oren A."/>
            <person name="Chaudhuri R.R."/>
            <person name="La Ragione R."/>
            <person name="Hildebrand F."/>
            <person name="Pallen M.J."/>
        </authorList>
    </citation>
    <scope>NUCLEOTIDE SEQUENCE</scope>
    <source>
        <strain evidence="10">ChiHjej12B11-7776</strain>
    </source>
</reference>
<keyword evidence="4" id="KW-0547">Nucleotide-binding</keyword>
<dbReference type="GO" id="GO:0015408">
    <property type="term" value="F:ABC-type ferric iron transporter activity"/>
    <property type="evidence" value="ECO:0007669"/>
    <property type="project" value="InterPro"/>
</dbReference>
<evidence type="ECO:0000256" key="2">
    <source>
        <dbReference type="ARBA" id="ARBA00022475"/>
    </source>
</evidence>
<protein>
    <submittedName>
        <fullName evidence="10">ABC transporter ATP-binding protein</fullName>
    </submittedName>
</protein>
<dbReference type="GO" id="GO:0016887">
    <property type="term" value="F:ATP hydrolysis activity"/>
    <property type="evidence" value="ECO:0007669"/>
    <property type="project" value="InterPro"/>
</dbReference>
<organism evidence="10 11">
    <name type="scientific">Candidatus Fimimonas merdipullorum</name>
    <dbReference type="NCBI Taxonomy" id="2840822"/>
    <lineage>
        <taxon>Bacteria</taxon>
        <taxon>Pseudomonadati</taxon>
        <taxon>Myxococcota</taxon>
        <taxon>Myxococcia</taxon>
        <taxon>Myxococcales</taxon>
        <taxon>Cystobacterineae</taxon>
        <taxon>Myxococcaceae</taxon>
        <taxon>Myxococcaceae incertae sedis</taxon>
        <taxon>Candidatus Fimimonas</taxon>
    </lineage>
</organism>
<keyword evidence="5 10" id="KW-0067">ATP-binding</keyword>
<gene>
    <name evidence="10" type="ORF">IAC72_04420</name>
</gene>
<evidence type="ECO:0000256" key="3">
    <source>
        <dbReference type="ARBA" id="ARBA00022496"/>
    </source>
</evidence>
<evidence type="ECO:0000256" key="5">
    <source>
        <dbReference type="ARBA" id="ARBA00022840"/>
    </source>
</evidence>